<evidence type="ECO:0000313" key="2">
    <source>
        <dbReference type="EMBL" id="SDW00872.1"/>
    </source>
</evidence>
<gene>
    <name evidence="2" type="ORF">SAMN04489725_10127</name>
</gene>
<sequence>MVQDKVRGGVLVSLELDFYQMMIQPMRDELTNIGFRELRTAEEVDEVMADKTGTTFFVVNSVCGCAGGIARPAVAMALENDRRPDRLVTVFAGQDKEATARAREFFTDMPPSSPSFFLFKDGELVGVLHRSDIEGSRADIVAGKLMALFDKYCEAKTN</sequence>
<dbReference type="PANTHER" id="PTHR40052">
    <property type="entry name" value="UPF0403 PROTEIN YQIW-RELATED"/>
    <property type="match status" value="1"/>
</dbReference>
<comment type="similarity">
    <text evidence="1">Belongs to the bacilliredoxin family.</text>
</comment>
<dbReference type="InterPro" id="IPR009474">
    <property type="entry name" value="BrxB/BrxA"/>
</dbReference>
<accession>A0A1H2Q161</accession>
<evidence type="ECO:0000313" key="3">
    <source>
        <dbReference type="Proteomes" id="UP000182589"/>
    </source>
</evidence>
<organism evidence="2 3">
    <name type="scientific">Alicyclobacillus hesperidum</name>
    <dbReference type="NCBI Taxonomy" id="89784"/>
    <lineage>
        <taxon>Bacteria</taxon>
        <taxon>Bacillati</taxon>
        <taxon>Bacillota</taxon>
        <taxon>Bacilli</taxon>
        <taxon>Bacillales</taxon>
        <taxon>Alicyclobacillaceae</taxon>
        <taxon>Alicyclobacillus</taxon>
    </lineage>
</organism>
<dbReference type="Gene3D" id="3.40.30.10">
    <property type="entry name" value="Glutaredoxin"/>
    <property type="match status" value="1"/>
</dbReference>
<dbReference type="EMBL" id="FNOJ01000001">
    <property type="protein sequence ID" value="SDW00872.1"/>
    <property type="molecule type" value="Genomic_DNA"/>
</dbReference>
<dbReference type="STRING" id="89784.SAMN04489725_10127"/>
<proteinExistence type="inferred from homology"/>
<dbReference type="PANTHER" id="PTHR40052:SF2">
    <property type="entry name" value="BACILLIREDOXIN BRXA"/>
    <property type="match status" value="1"/>
</dbReference>
<protein>
    <submittedName>
        <fullName evidence="2">Putative bacilliredoxin, YphP/YqiW family</fullName>
    </submittedName>
</protein>
<dbReference type="NCBIfam" id="TIGR04191">
    <property type="entry name" value="YphP_YqiW"/>
    <property type="match status" value="1"/>
</dbReference>
<name>A0A1H2Q161_9BACL</name>
<keyword evidence="3" id="KW-1185">Reference proteome</keyword>
<dbReference type="Proteomes" id="UP000182589">
    <property type="component" value="Unassembled WGS sequence"/>
</dbReference>
<reference evidence="3" key="1">
    <citation type="submission" date="2016-10" db="EMBL/GenBank/DDBJ databases">
        <authorList>
            <person name="Varghese N."/>
        </authorList>
    </citation>
    <scope>NUCLEOTIDE SEQUENCE [LARGE SCALE GENOMIC DNA]</scope>
    <source>
        <strain evidence="3">DSM 12489</strain>
    </source>
</reference>
<evidence type="ECO:0000256" key="1">
    <source>
        <dbReference type="ARBA" id="ARBA00038305"/>
    </source>
</evidence>
<dbReference type="Pfam" id="PF06491">
    <property type="entry name" value="Disulph_isomer"/>
    <property type="match status" value="1"/>
</dbReference>
<dbReference type="AlphaFoldDB" id="A0A1H2Q161"/>